<evidence type="ECO:0000256" key="1">
    <source>
        <dbReference type="ARBA" id="ARBA00004613"/>
    </source>
</evidence>
<dbReference type="InterPro" id="IPR009101">
    <property type="entry name" value="Gurmarin/antifun_pep"/>
</dbReference>
<keyword evidence="4" id="KW-0929">Antimicrobial</keyword>
<comment type="subcellular location">
    <subcellularLocation>
        <location evidence="1">Secreted</location>
    </subcellularLocation>
</comment>
<evidence type="ECO:0000256" key="8">
    <source>
        <dbReference type="SAM" id="MobiDB-lite"/>
    </source>
</evidence>
<keyword evidence="9" id="KW-0732">Signal</keyword>
<evidence type="ECO:0000256" key="9">
    <source>
        <dbReference type="SAM" id="SignalP"/>
    </source>
</evidence>
<proteinExistence type="inferred from homology"/>
<dbReference type="InterPro" id="IPR013006">
    <property type="entry name" value="Antimicrobial_C6_CS"/>
</dbReference>
<evidence type="ECO:0000256" key="2">
    <source>
        <dbReference type="ARBA" id="ARBA00007887"/>
    </source>
</evidence>
<dbReference type="EMBL" id="WIXP02000002">
    <property type="protein sequence ID" value="KAF6215524.1"/>
    <property type="molecule type" value="Genomic_DNA"/>
</dbReference>
<dbReference type="GO" id="GO:0050832">
    <property type="term" value="P:defense response to fungus"/>
    <property type="evidence" value="ECO:0007669"/>
    <property type="project" value="UniProtKB-KW"/>
</dbReference>
<protein>
    <recommendedName>
        <fullName evidence="12">Invertebrate defensins family profile domain-containing protein</fullName>
    </recommendedName>
</protein>
<dbReference type="GO" id="GO:0005576">
    <property type="term" value="C:extracellular region"/>
    <property type="evidence" value="ECO:0007669"/>
    <property type="project" value="UniProtKB-SubCell"/>
</dbReference>
<dbReference type="PROSITE" id="PS60011">
    <property type="entry name" value="PLANT_C6_AMP"/>
    <property type="match status" value="1"/>
</dbReference>
<evidence type="ECO:0008006" key="12">
    <source>
        <dbReference type="Google" id="ProtNLM"/>
    </source>
</evidence>
<organism evidence="10 11">
    <name type="scientific">Apolygus lucorum</name>
    <name type="common">Small green plant bug</name>
    <name type="synonym">Lygocoris lucorum</name>
    <dbReference type="NCBI Taxonomy" id="248454"/>
    <lineage>
        <taxon>Eukaryota</taxon>
        <taxon>Metazoa</taxon>
        <taxon>Ecdysozoa</taxon>
        <taxon>Arthropoda</taxon>
        <taxon>Hexapoda</taxon>
        <taxon>Insecta</taxon>
        <taxon>Pterygota</taxon>
        <taxon>Neoptera</taxon>
        <taxon>Paraneoptera</taxon>
        <taxon>Hemiptera</taxon>
        <taxon>Heteroptera</taxon>
        <taxon>Panheteroptera</taxon>
        <taxon>Cimicomorpha</taxon>
        <taxon>Miridae</taxon>
        <taxon>Mirini</taxon>
        <taxon>Apolygus</taxon>
    </lineage>
</organism>
<gene>
    <name evidence="10" type="ORF">GE061_010279</name>
</gene>
<keyword evidence="5" id="KW-0295">Fungicide</keyword>
<evidence type="ECO:0000256" key="6">
    <source>
        <dbReference type="ARBA" id="ARBA00022854"/>
    </source>
</evidence>
<dbReference type="InterPro" id="IPR024206">
    <property type="entry name" value="Gurmarin/antimicrobial_peptd"/>
</dbReference>
<evidence type="ECO:0000313" key="10">
    <source>
        <dbReference type="EMBL" id="KAF6215524.1"/>
    </source>
</evidence>
<feature type="chain" id="PRO_5043960852" description="Invertebrate defensins family profile domain-containing protein" evidence="9">
    <location>
        <begin position="18"/>
        <end position="93"/>
    </location>
</feature>
<accession>A0A6A4K411</accession>
<dbReference type="Pfam" id="PF11410">
    <property type="entry name" value="Antifungal_pept"/>
    <property type="match status" value="1"/>
</dbReference>
<feature type="signal peptide" evidence="9">
    <location>
        <begin position="1"/>
        <end position="17"/>
    </location>
</feature>
<dbReference type="OrthoDB" id="7769384at2759"/>
<dbReference type="AlphaFoldDB" id="A0A6A4K411"/>
<keyword evidence="3" id="KW-0964">Secreted</keyword>
<feature type="region of interest" description="Disordered" evidence="8">
    <location>
        <begin position="28"/>
        <end position="53"/>
    </location>
</feature>
<evidence type="ECO:0000313" key="11">
    <source>
        <dbReference type="Proteomes" id="UP000466442"/>
    </source>
</evidence>
<keyword evidence="7" id="KW-1015">Disulfide bond</keyword>
<comment type="caution">
    <text evidence="10">The sequence shown here is derived from an EMBL/GenBank/DDBJ whole genome shotgun (WGS) entry which is preliminary data.</text>
</comment>
<name>A0A6A4K411_APOLU</name>
<reference evidence="10" key="1">
    <citation type="journal article" date="2021" name="Mol. Ecol. Resour.">
        <title>Apolygus lucorum genome provides insights into omnivorousness and mesophyll feeding.</title>
        <authorList>
            <person name="Liu Y."/>
            <person name="Liu H."/>
            <person name="Wang H."/>
            <person name="Huang T."/>
            <person name="Liu B."/>
            <person name="Yang B."/>
            <person name="Yin L."/>
            <person name="Li B."/>
            <person name="Zhang Y."/>
            <person name="Zhang S."/>
            <person name="Jiang F."/>
            <person name="Zhang X."/>
            <person name="Ren Y."/>
            <person name="Wang B."/>
            <person name="Wang S."/>
            <person name="Lu Y."/>
            <person name="Wu K."/>
            <person name="Fan W."/>
            <person name="Wang G."/>
        </authorList>
    </citation>
    <scope>NUCLEOTIDE SEQUENCE</scope>
    <source>
        <strain evidence="10">12Hb</strain>
    </source>
</reference>
<sequence>MKFVLFCVFALVGASYARYDEQDSLETVEIQDSQDQGQVPEEELVQESESESEEFPEIGCIANRDGCQPNGHQGVCCSGFCYKEPGWVTGYCR</sequence>
<evidence type="ECO:0000256" key="7">
    <source>
        <dbReference type="ARBA" id="ARBA00023157"/>
    </source>
</evidence>
<keyword evidence="11" id="KW-1185">Reference proteome</keyword>
<evidence type="ECO:0000256" key="5">
    <source>
        <dbReference type="ARBA" id="ARBA00022577"/>
    </source>
</evidence>
<evidence type="ECO:0000256" key="3">
    <source>
        <dbReference type="ARBA" id="ARBA00022525"/>
    </source>
</evidence>
<evidence type="ECO:0000256" key="4">
    <source>
        <dbReference type="ARBA" id="ARBA00022529"/>
    </source>
</evidence>
<keyword evidence="6" id="KW-0960">Knottin</keyword>
<dbReference type="GO" id="GO:0031640">
    <property type="term" value="P:killing of cells of another organism"/>
    <property type="evidence" value="ECO:0007669"/>
    <property type="project" value="UniProtKB-KW"/>
</dbReference>
<feature type="compositionally biased region" description="Acidic residues" evidence="8">
    <location>
        <begin position="40"/>
        <end position="53"/>
    </location>
</feature>
<dbReference type="Proteomes" id="UP000466442">
    <property type="component" value="Unassembled WGS sequence"/>
</dbReference>
<dbReference type="SUPFAM" id="SSF57048">
    <property type="entry name" value="Gurmarin-like"/>
    <property type="match status" value="1"/>
</dbReference>
<comment type="similarity">
    <text evidence="2">Belongs to the AMP family.</text>
</comment>